<dbReference type="PANTHER" id="PTHR46637">
    <property type="entry name" value="TIS1421-TRANSPOSASE PROTEIN A"/>
    <property type="match status" value="1"/>
</dbReference>
<dbReference type="Proteomes" id="UP001209412">
    <property type="component" value="Unassembled WGS sequence"/>
</dbReference>
<evidence type="ECO:0000259" key="2">
    <source>
        <dbReference type="Pfam" id="PF13340"/>
    </source>
</evidence>
<protein>
    <submittedName>
        <fullName evidence="4">Transposase</fullName>
    </submittedName>
</protein>
<organism evidence="4 6">
    <name type="scientific">Paraburkholderia madseniana</name>
    <dbReference type="NCBI Taxonomy" id="2599607"/>
    <lineage>
        <taxon>Bacteria</taxon>
        <taxon>Pseudomonadati</taxon>
        <taxon>Pseudomonadota</taxon>
        <taxon>Betaproteobacteria</taxon>
        <taxon>Burkholderiales</taxon>
        <taxon>Burkholderiaceae</taxon>
        <taxon>Paraburkholderia</taxon>
    </lineage>
</organism>
<evidence type="ECO:0000313" key="3">
    <source>
        <dbReference type="EMBL" id="MCX4144955.1"/>
    </source>
</evidence>
<dbReference type="RefSeq" id="WP_266256982.1">
    <property type="nucleotide sequence ID" value="NZ_JAMXWF010000003.1"/>
</dbReference>
<evidence type="ECO:0000256" key="1">
    <source>
        <dbReference type="SAM" id="MobiDB-lite"/>
    </source>
</evidence>
<feature type="domain" description="Insertion element IS402-like" evidence="2">
    <location>
        <begin position="6"/>
        <end position="81"/>
    </location>
</feature>
<name>A0AAP5BBB6_9BURK</name>
<accession>A0AAP5BBB6</accession>
<dbReference type="EMBL" id="JAMXWF010000003">
    <property type="protein sequence ID" value="MDQ6406787.1"/>
    <property type="molecule type" value="Genomic_DNA"/>
</dbReference>
<evidence type="ECO:0000313" key="6">
    <source>
        <dbReference type="Proteomes" id="UP001242288"/>
    </source>
</evidence>
<evidence type="ECO:0000313" key="4">
    <source>
        <dbReference type="EMBL" id="MDQ6406787.1"/>
    </source>
</evidence>
<dbReference type="AlphaFoldDB" id="A0AAP5BBB6"/>
<comment type="caution">
    <text evidence="4">The sequence shown here is derived from an EMBL/GenBank/DDBJ whole genome shotgun (WGS) entry which is preliminary data.</text>
</comment>
<sequence>MQFNEISDEEWLLLAPVLSDDAIVHGQRGRPRAQVRLVANAVLWVLVTGEPWSRLPNIYPSVPTCRSRFEKWRTNGALAGMHRLLSSRGRTFRCGPDGLLEPQHIQPRSIDRQSRDEGLRKVFWTSQASWQTPHGARRPPHAVDTFTQVAQQLQDSSHDVPDRVESRTPMNTPRSIHRPASPWMGLASQGKRESDPRGYVIYVAADRVANARFRGWAEIVRDARRVARSGLIGPSFTSFEAAQQYAFEWARRWIDEESDVARDDVNAVKCDSWQRKVRSG</sequence>
<dbReference type="PANTHER" id="PTHR46637:SF1">
    <property type="entry name" value="BLL5188 PROTEIN"/>
    <property type="match status" value="1"/>
</dbReference>
<gene>
    <name evidence="4" type="ORF">NIE36_06090</name>
    <name evidence="3" type="ORF">OSB80_06100</name>
</gene>
<feature type="region of interest" description="Disordered" evidence="1">
    <location>
        <begin position="154"/>
        <end position="190"/>
    </location>
</feature>
<proteinExistence type="predicted"/>
<dbReference type="Proteomes" id="UP001242288">
    <property type="component" value="Unassembled WGS sequence"/>
</dbReference>
<dbReference type="InterPro" id="IPR025161">
    <property type="entry name" value="IS402-like_dom"/>
</dbReference>
<dbReference type="Pfam" id="PF13340">
    <property type="entry name" value="DUF4096"/>
    <property type="match status" value="1"/>
</dbReference>
<evidence type="ECO:0000313" key="5">
    <source>
        <dbReference type="Proteomes" id="UP001209412"/>
    </source>
</evidence>
<feature type="compositionally biased region" description="Basic and acidic residues" evidence="1">
    <location>
        <begin position="156"/>
        <end position="166"/>
    </location>
</feature>
<dbReference type="EMBL" id="JAPKHW010000003">
    <property type="protein sequence ID" value="MCX4144955.1"/>
    <property type="molecule type" value="Genomic_DNA"/>
</dbReference>
<dbReference type="InterPro" id="IPR052909">
    <property type="entry name" value="Transposase_6_like"/>
</dbReference>
<reference evidence="4" key="1">
    <citation type="submission" date="2022-06" db="EMBL/GenBank/DDBJ databases">
        <title>PHB producers.</title>
        <authorList>
            <person name="Besaury L."/>
        </authorList>
    </citation>
    <scope>NUCLEOTIDE SEQUENCE</scope>
    <source>
        <strain evidence="4 5">SEWS6</strain>
    </source>
</reference>
<keyword evidence="5" id="KW-1185">Reference proteome</keyword>